<proteinExistence type="predicted"/>
<accession>A0ABQ9U1M8</accession>
<dbReference type="EMBL" id="JASSZA010000016">
    <property type="protein sequence ID" value="KAK2090964.1"/>
    <property type="molecule type" value="Genomic_DNA"/>
</dbReference>
<keyword evidence="2" id="KW-1185">Reference proteome</keyword>
<organism evidence="1 2">
    <name type="scientific">Saguinus oedipus</name>
    <name type="common">Cotton-top tamarin</name>
    <name type="synonym">Oedipomidas oedipus</name>
    <dbReference type="NCBI Taxonomy" id="9490"/>
    <lineage>
        <taxon>Eukaryota</taxon>
        <taxon>Metazoa</taxon>
        <taxon>Chordata</taxon>
        <taxon>Craniata</taxon>
        <taxon>Vertebrata</taxon>
        <taxon>Euteleostomi</taxon>
        <taxon>Mammalia</taxon>
        <taxon>Eutheria</taxon>
        <taxon>Euarchontoglires</taxon>
        <taxon>Primates</taxon>
        <taxon>Haplorrhini</taxon>
        <taxon>Platyrrhini</taxon>
        <taxon>Cebidae</taxon>
        <taxon>Callitrichinae</taxon>
        <taxon>Saguinus</taxon>
    </lineage>
</organism>
<name>A0ABQ9U1M8_SAGOE</name>
<reference evidence="1 2" key="1">
    <citation type="submission" date="2023-05" db="EMBL/GenBank/DDBJ databases">
        <title>B98-5 Cell Line De Novo Hybrid Assembly: An Optical Mapping Approach.</title>
        <authorList>
            <person name="Kananen K."/>
            <person name="Auerbach J.A."/>
            <person name="Kautto E."/>
            <person name="Blachly J.S."/>
        </authorList>
    </citation>
    <scope>NUCLEOTIDE SEQUENCE [LARGE SCALE GENOMIC DNA]</scope>
    <source>
        <strain evidence="1">B95-8</strain>
        <tissue evidence="1">Cell line</tissue>
    </source>
</reference>
<dbReference type="Proteomes" id="UP001266305">
    <property type="component" value="Unassembled WGS sequence"/>
</dbReference>
<sequence>MRTRHPPACPHDNGALRYFLSTADSTFFHYNGCNLAVSKDPVAGDRNSSHRFGFVTPSPKPFNLECAPASSEICNPF</sequence>
<evidence type="ECO:0000313" key="2">
    <source>
        <dbReference type="Proteomes" id="UP001266305"/>
    </source>
</evidence>
<comment type="caution">
    <text evidence="1">The sequence shown here is derived from an EMBL/GenBank/DDBJ whole genome shotgun (WGS) entry which is preliminary data.</text>
</comment>
<gene>
    <name evidence="1" type="ORF">P7K49_030248</name>
</gene>
<evidence type="ECO:0000313" key="1">
    <source>
        <dbReference type="EMBL" id="KAK2090964.1"/>
    </source>
</evidence>
<protein>
    <submittedName>
        <fullName evidence="1">Uncharacterized protein</fullName>
    </submittedName>
</protein>